<name>A0A6J3M4V3_9PEZI</name>
<evidence type="ECO:0000256" key="3">
    <source>
        <dbReference type="SAM" id="MobiDB-lite"/>
    </source>
</evidence>
<protein>
    <recommendedName>
        <fullName evidence="4">C2H2-type domain-containing protein</fullName>
    </recommendedName>
</protein>
<accession>A0A6J3M4V3</accession>
<dbReference type="GeneID" id="54357553"/>
<feature type="domain" description="C2H2-type" evidence="4">
    <location>
        <begin position="83"/>
        <end position="113"/>
    </location>
</feature>
<evidence type="ECO:0000313" key="5">
    <source>
        <dbReference type="Proteomes" id="UP000504637"/>
    </source>
</evidence>
<dbReference type="GO" id="GO:0008270">
    <property type="term" value="F:zinc ion binding"/>
    <property type="evidence" value="ECO:0007669"/>
    <property type="project" value="UniProtKB-KW"/>
</dbReference>
<evidence type="ECO:0000256" key="1">
    <source>
        <dbReference type="PROSITE-ProRule" id="PRU00042"/>
    </source>
</evidence>
<reference evidence="6" key="1">
    <citation type="submission" date="2020-01" db="EMBL/GenBank/DDBJ databases">
        <authorList>
            <consortium name="DOE Joint Genome Institute"/>
            <person name="Haridas S."/>
            <person name="Albert R."/>
            <person name="Binder M."/>
            <person name="Bloem J."/>
            <person name="Labutti K."/>
            <person name="Salamov A."/>
            <person name="Andreopoulos B."/>
            <person name="Baker S.E."/>
            <person name="Barry K."/>
            <person name="Bills G."/>
            <person name="Bluhm B.H."/>
            <person name="Cannon C."/>
            <person name="Castanera R."/>
            <person name="Culley D.E."/>
            <person name="Daum C."/>
            <person name="Ezra D."/>
            <person name="Gonzalez J.B."/>
            <person name="Henrissat B."/>
            <person name="Kuo A."/>
            <person name="Liang C."/>
            <person name="Lipzen A."/>
            <person name="Lutzoni F."/>
            <person name="Magnuson J."/>
            <person name="Mondo S."/>
            <person name="Nolan M."/>
            <person name="Ohm R."/>
            <person name="Pangilinan J."/>
            <person name="Park H.-J."/>
            <person name="Ramirez L."/>
            <person name="Alfaro M."/>
            <person name="Sun H."/>
            <person name="Tritt A."/>
            <person name="Yoshinaga Y."/>
            <person name="Zwiers L.-H."/>
            <person name="Turgeon B.G."/>
            <person name="Goodwin S.B."/>
            <person name="Spatafora J.W."/>
            <person name="Crous P.W."/>
            <person name="Grigoriev I.V."/>
        </authorList>
    </citation>
    <scope>NUCLEOTIDE SEQUENCE</scope>
    <source>
        <strain evidence="6">CBS 342.82</strain>
    </source>
</reference>
<keyword evidence="1" id="KW-0863">Zinc-finger</keyword>
<keyword evidence="2" id="KW-0175">Coiled coil</keyword>
<evidence type="ECO:0000256" key="2">
    <source>
        <dbReference type="SAM" id="Coils"/>
    </source>
</evidence>
<organism evidence="6">
    <name type="scientific">Dissoconium aciculare CBS 342.82</name>
    <dbReference type="NCBI Taxonomy" id="1314786"/>
    <lineage>
        <taxon>Eukaryota</taxon>
        <taxon>Fungi</taxon>
        <taxon>Dikarya</taxon>
        <taxon>Ascomycota</taxon>
        <taxon>Pezizomycotina</taxon>
        <taxon>Dothideomycetes</taxon>
        <taxon>Dothideomycetidae</taxon>
        <taxon>Mycosphaerellales</taxon>
        <taxon>Dissoconiaceae</taxon>
        <taxon>Dissoconium</taxon>
    </lineage>
</organism>
<keyword evidence="5" id="KW-1185">Reference proteome</keyword>
<keyword evidence="1" id="KW-0479">Metal-binding</keyword>
<feature type="coiled-coil region" evidence="2">
    <location>
        <begin position="248"/>
        <end position="310"/>
    </location>
</feature>
<dbReference type="InterPro" id="IPR013087">
    <property type="entry name" value="Znf_C2H2_type"/>
</dbReference>
<reference evidence="6" key="3">
    <citation type="submission" date="2025-08" db="UniProtKB">
        <authorList>
            <consortium name="RefSeq"/>
        </authorList>
    </citation>
    <scope>IDENTIFICATION</scope>
    <source>
        <strain evidence="6">CBS 342.82</strain>
    </source>
</reference>
<feature type="compositionally biased region" description="Basic and acidic residues" evidence="3">
    <location>
        <begin position="527"/>
        <end position="555"/>
    </location>
</feature>
<gene>
    <name evidence="6" type="ORF">K489DRAFT_224130</name>
</gene>
<feature type="coiled-coil region" evidence="2">
    <location>
        <begin position="195"/>
        <end position="222"/>
    </location>
</feature>
<keyword evidence="1" id="KW-0862">Zinc</keyword>
<evidence type="ECO:0000259" key="4">
    <source>
        <dbReference type="PROSITE" id="PS50157"/>
    </source>
</evidence>
<sequence>MAEHHSCTGCGFYAATRHDLEKHHRVERHFACEDCDFVYTAQVELDSHLTGFGHSSALFNMTDSPHFDDDARVKLAISEEASMECFECARTFCDLGALQQHRSHTNAHPRTKLRCPVSRACPVTFTTAGAILTHIVDERCNWNTKEAQCQALRNQISELQSTSANAGKEADAKHVQVLRRLLELQRVKKTVDSENGQLTQRNIQLENAVKDWKAKVGQMSNERLARVDEATQARIAASASRGADESEILELKDSIKTYTSKVDDLIQRNLKLADSCTASKARCDQNIQLVAELQAANRVASQELEQMSMEKLHIAKEAAQLKIDLEAATKIASEKDKQQSNEKLHIAKDVAKLKMDHEANELASQKLEQSSIEKIQIEKETAQLNNDIEAANSFAIQKVEQSSIENLNMAKEAAHFRIDGSVSTAHALSIKDQMRSLQFQHQEVLDRLTQSAKEAEARLAIDLNRLRCTMSISLNDVKQAKDTTAVATSESPSPIKMITIDIKSSVKNDFQMTEDHGQLAVERCHEANKEGSATDHQVRSGDDQKNSHEVEKHFPSETTCATLNTQVSPCASSSPEPPLDRVDFDKDKQLAFDHCHSSVSDPAKVQGSSVATRRYPQTFTYPGTDASTIAILKSVGLYTPRTSPDHGTFLGKWTLSEMPLCRSLERFAAVFVPDQVSWKDSVRRPYAPQQVQDNANASVSASIVEANISWKNRVKRKAVSERTGLPTPQNSPKCVRFGEVDEATEEPVASKRRRLCFNHLFLRSRLNAVEHGLTSKAESIELPISVYRASWVDEVTKYQHLGFHCVRHEFAEVIELKTC</sequence>
<dbReference type="AlphaFoldDB" id="A0A6J3M4V3"/>
<feature type="coiled-coil region" evidence="2">
    <location>
        <begin position="360"/>
        <end position="387"/>
    </location>
</feature>
<dbReference type="SMART" id="SM00355">
    <property type="entry name" value="ZnF_C2H2"/>
    <property type="match status" value="3"/>
</dbReference>
<proteinExistence type="predicted"/>
<feature type="region of interest" description="Disordered" evidence="3">
    <location>
        <begin position="527"/>
        <end position="556"/>
    </location>
</feature>
<dbReference type="RefSeq" id="XP_033460096.1">
    <property type="nucleotide sequence ID" value="XM_033599754.1"/>
</dbReference>
<reference evidence="6" key="2">
    <citation type="submission" date="2020-04" db="EMBL/GenBank/DDBJ databases">
        <authorList>
            <consortium name="NCBI Genome Project"/>
        </authorList>
    </citation>
    <scope>NUCLEOTIDE SEQUENCE</scope>
    <source>
        <strain evidence="6">CBS 342.82</strain>
    </source>
</reference>
<evidence type="ECO:0000313" key="6">
    <source>
        <dbReference type="RefSeq" id="XP_033460096.1"/>
    </source>
</evidence>
<dbReference type="PROSITE" id="PS50157">
    <property type="entry name" value="ZINC_FINGER_C2H2_2"/>
    <property type="match status" value="1"/>
</dbReference>
<dbReference type="Proteomes" id="UP000504637">
    <property type="component" value="Unplaced"/>
</dbReference>